<comment type="similarity">
    <text evidence="7">Belongs to the binding-protein-dependent transport system permease family.</text>
</comment>
<feature type="transmembrane region" description="Helical" evidence="7">
    <location>
        <begin position="230"/>
        <end position="250"/>
    </location>
</feature>
<protein>
    <submittedName>
        <fullName evidence="10">ABC transporter permease</fullName>
    </submittedName>
</protein>
<dbReference type="GO" id="GO:0015416">
    <property type="term" value="F:ABC-type phosphonate transporter activity"/>
    <property type="evidence" value="ECO:0007669"/>
    <property type="project" value="InterPro"/>
</dbReference>
<comment type="caution">
    <text evidence="10">The sequence shown here is derived from an EMBL/GenBank/DDBJ whole genome shotgun (WGS) entry which is preliminary data.</text>
</comment>
<evidence type="ECO:0000256" key="4">
    <source>
        <dbReference type="ARBA" id="ARBA00022692"/>
    </source>
</evidence>
<feature type="transmembrane region" description="Helical" evidence="7">
    <location>
        <begin position="139"/>
        <end position="167"/>
    </location>
</feature>
<comment type="subcellular location">
    <subcellularLocation>
        <location evidence="1 7">Cell membrane</location>
        <topology evidence="1 7">Multi-pass membrane protein</topology>
    </subcellularLocation>
</comment>
<proteinExistence type="inferred from homology"/>
<dbReference type="PROSITE" id="PS50928">
    <property type="entry name" value="ABC_TM1"/>
    <property type="match status" value="1"/>
</dbReference>
<feature type="transmembrane region" description="Helical" evidence="7">
    <location>
        <begin position="29"/>
        <end position="47"/>
    </location>
</feature>
<keyword evidence="3" id="KW-1003">Cell membrane</keyword>
<evidence type="ECO:0000256" key="5">
    <source>
        <dbReference type="ARBA" id="ARBA00022989"/>
    </source>
</evidence>
<feature type="domain" description="ABC transmembrane type-1" evidence="9">
    <location>
        <begin position="92"/>
        <end position="275"/>
    </location>
</feature>
<dbReference type="InterPro" id="IPR005769">
    <property type="entry name" value="PhnE/PtxC"/>
</dbReference>
<dbReference type="Gene3D" id="1.10.3720.10">
    <property type="entry name" value="MetI-like"/>
    <property type="match status" value="1"/>
</dbReference>
<feature type="region of interest" description="Disordered" evidence="8">
    <location>
        <begin position="1"/>
        <end position="25"/>
    </location>
</feature>
<feature type="transmembrane region" description="Helical" evidence="7">
    <location>
        <begin position="97"/>
        <end position="118"/>
    </location>
</feature>
<dbReference type="AlphaFoldDB" id="A0A919Q4P6"/>
<keyword evidence="5 7" id="KW-1133">Transmembrane helix</keyword>
<dbReference type="Proteomes" id="UP000652354">
    <property type="component" value="Unassembled WGS sequence"/>
</dbReference>
<gene>
    <name evidence="10" type="ORF">Dac01nite_22660</name>
</gene>
<name>A0A919Q4P6_9MICO</name>
<dbReference type="PANTHER" id="PTHR30043:SF1">
    <property type="entry name" value="ABC TRANSPORT SYSTEM PERMEASE PROTEIN P69"/>
    <property type="match status" value="1"/>
</dbReference>
<feature type="compositionally biased region" description="Polar residues" evidence="8">
    <location>
        <begin position="1"/>
        <end position="20"/>
    </location>
</feature>
<dbReference type="NCBIfam" id="TIGR01097">
    <property type="entry name" value="PhnE"/>
    <property type="match status" value="1"/>
</dbReference>
<keyword evidence="2 7" id="KW-0813">Transport</keyword>
<dbReference type="GO" id="GO:0005886">
    <property type="term" value="C:plasma membrane"/>
    <property type="evidence" value="ECO:0007669"/>
    <property type="project" value="UniProtKB-SubCell"/>
</dbReference>
<reference evidence="10" key="1">
    <citation type="submission" date="2021-01" db="EMBL/GenBank/DDBJ databases">
        <title>Whole genome shotgun sequence of Demequina activiva NBRC 110675.</title>
        <authorList>
            <person name="Komaki H."/>
            <person name="Tamura T."/>
        </authorList>
    </citation>
    <scope>NUCLEOTIDE SEQUENCE</scope>
    <source>
        <strain evidence="10">NBRC 110675</strain>
    </source>
</reference>
<organism evidence="10 11">
    <name type="scientific">Demequina activiva</name>
    <dbReference type="NCBI Taxonomy" id="1582364"/>
    <lineage>
        <taxon>Bacteria</taxon>
        <taxon>Bacillati</taxon>
        <taxon>Actinomycetota</taxon>
        <taxon>Actinomycetes</taxon>
        <taxon>Micrococcales</taxon>
        <taxon>Demequinaceae</taxon>
        <taxon>Demequina</taxon>
    </lineage>
</organism>
<evidence type="ECO:0000259" key="9">
    <source>
        <dbReference type="PROSITE" id="PS50928"/>
    </source>
</evidence>
<evidence type="ECO:0000256" key="7">
    <source>
        <dbReference type="RuleBase" id="RU363032"/>
    </source>
</evidence>
<sequence length="301" mass="32175">MSAATNRTQPATASAVTTPRPSEPSKTKATLTWLALLVIFGGAVWLSNARWSEITGVFTDGWRYFQLMLDGVLENPFAEPWSGYWTLALEKMMESVYMAWVGTLIGAIVSIPFGFLAARNVSGRVTVQVTRGFLNLIRAVPELVFAIIIMLPIFGFGPVAGTVALGVGAVGTLGKLTAEALEGIDTGPVEAARAAGARKLAVLRWAYWSQVLPEVVAFWLYRFEINIRASAVLGIIGAGGIGQLLGQLFGRREWEQIGIALVVVIAVTLLVDALSGAIRHRIISGGAVKESTFKEDAVSAV</sequence>
<evidence type="ECO:0000256" key="1">
    <source>
        <dbReference type="ARBA" id="ARBA00004651"/>
    </source>
</evidence>
<dbReference type="InterPro" id="IPR035906">
    <property type="entry name" value="MetI-like_sf"/>
</dbReference>
<evidence type="ECO:0000313" key="11">
    <source>
        <dbReference type="Proteomes" id="UP000652354"/>
    </source>
</evidence>
<dbReference type="PANTHER" id="PTHR30043">
    <property type="entry name" value="PHOSPHONATES TRANSPORT SYSTEM PERMEASE PROTEIN"/>
    <property type="match status" value="1"/>
</dbReference>
<dbReference type="RefSeq" id="WP_203657093.1">
    <property type="nucleotide sequence ID" value="NZ_BONR01000006.1"/>
</dbReference>
<evidence type="ECO:0000256" key="3">
    <source>
        <dbReference type="ARBA" id="ARBA00022475"/>
    </source>
</evidence>
<accession>A0A919Q4P6</accession>
<keyword evidence="6 7" id="KW-0472">Membrane</keyword>
<feature type="transmembrane region" description="Helical" evidence="7">
    <location>
        <begin position="256"/>
        <end position="274"/>
    </location>
</feature>
<evidence type="ECO:0000256" key="8">
    <source>
        <dbReference type="SAM" id="MobiDB-lite"/>
    </source>
</evidence>
<evidence type="ECO:0000256" key="6">
    <source>
        <dbReference type="ARBA" id="ARBA00023136"/>
    </source>
</evidence>
<dbReference type="InterPro" id="IPR000515">
    <property type="entry name" value="MetI-like"/>
</dbReference>
<evidence type="ECO:0000313" key="10">
    <source>
        <dbReference type="EMBL" id="GIG55514.1"/>
    </source>
</evidence>
<evidence type="ECO:0000256" key="2">
    <source>
        <dbReference type="ARBA" id="ARBA00022448"/>
    </source>
</evidence>
<dbReference type="SUPFAM" id="SSF161098">
    <property type="entry name" value="MetI-like"/>
    <property type="match status" value="1"/>
</dbReference>
<dbReference type="Pfam" id="PF00528">
    <property type="entry name" value="BPD_transp_1"/>
    <property type="match status" value="1"/>
</dbReference>
<dbReference type="CDD" id="cd06261">
    <property type="entry name" value="TM_PBP2"/>
    <property type="match status" value="1"/>
</dbReference>
<dbReference type="EMBL" id="BONR01000006">
    <property type="protein sequence ID" value="GIG55514.1"/>
    <property type="molecule type" value="Genomic_DNA"/>
</dbReference>
<keyword evidence="4 7" id="KW-0812">Transmembrane</keyword>
<keyword evidence="11" id="KW-1185">Reference proteome</keyword>